<dbReference type="EMBL" id="AE003849">
    <property type="protein sequence ID" value="AAF84502.1"/>
    <property type="molecule type" value="Genomic_DNA"/>
</dbReference>
<evidence type="ECO:0000313" key="2">
    <source>
        <dbReference type="Proteomes" id="UP000000812"/>
    </source>
</evidence>
<organism evidence="1 2">
    <name type="scientific">Xylella fastidiosa (strain 9a5c)</name>
    <dbReference type="NCBI Taxonomy" id="160492"/>
    <lineage>
        <taxon>Bacteria</taxon>
        <taxon>Pseudomonadati</taxon>
        <taxon>Pseudomonadota</taxon>
        <taxon>Gammaproteobacteria</taxon>
        <taxon>Lysobacterales</taxon>
        <taxon>Lysobacteraceae</taxon>
        <taxon>Xylella</taxon>
    </lineage>
</organism>
<dbReference type="KEGG" id="xfa:XF_1693"/>
<proteinExistence type="predicted"/>
<reference evidence="1 2" key="1">
    <citation type="journal article" date="2000" name="Nature">
        <title>The genome sequence of the plant pathogen Xylella fastidiosa.</title>
        <authorList>
            <person name="Simpson A.J."/>
            <person name="Reinach F.C."/>
            <person name="Arruda P."/>
            <person name="Abreu F.A."/>
            <person name="Acencio M."/>
            <person name="Alvarenga R."/>
            <person name="Alves L.M."/>
            <person name="Araya J.E."/>
            <person name="Baia G.S."/>
            <person name="Baptista C.S."/>
            <person name="Barros M.H."/>
            <person name="Bonaccorsi E.D."/>
            <person name="Bordin S."/>
            <person name="Bove J.M."/>
            <person name="Briones M.R."/>
            <person name="Bueno M.R."/>
            <person name="Camargo A.A."/>
            <person name="Camargo L.E."/>
            <person name="Carraro D.M."/>
            <person name="Carrer H."/>
            <person name="Colauto N.B."/>
            <person name="Colombo C."/>
            <person name="Costa F.F."/>
            <person name="Costa M.C."/>
            <person name="Costa-Neto C.M."/>
            <person name="Coutinho L.L."/>
            <person name="Cristofani M."/>
            <person name="Dias-Neto E."/>
            <person name="Docena C."/>
            <person name="El-Dorry H."/>
            <person name="Facincani A.P."/>
            <person name="Ferreira A.J."/>
            <person name="Ferreira V.C."/>
            <person name="Ferro J.A."/>
            <person name="Fraga J.S."/>
            <person name="Franca S.C."/>
            <person name="Franco M.C."/>
            <person name="Frohme M."/>
            <person name="Furlan L.R."/>
            <person name="Garnier M."/>
            <person name="Goldman G.H."/>
            <person name="Goldman M.H."/>
            <person name="Gomes S.L."/>
            <person name="Gruber A."/>
            <person name="Ho P.L."/>
            <person name="Hoheisel J.D."/>
            <person name="Junqueira M.L."/>
            <person name="Kemper E.L."/>
            <person name="Kitajima J.P."/>
            <person name="Krieger J.E."/>
            <person name="Kuramae E.E."/>
            <person name="Laigret F."/>
            <person name="Lambais M.R."/>
            <person name="Leite L.C."/>
            <person name="Lemos E.G."/>
            <person name="Lemos M.V."/>
            <person name="Lopes S.A."/>
            <person name="Lopes C.R."/>
            <person name="Machado J.A."/>
            <person name="Machado M.A."/>
            <person name="Madeira A.M."/>
            <person name="Madeira H.M."/>
            <person name="Marino C.L."/>
            <person name="Marques M.V."/>
            <person name="Martins E.A."/>
            <person name="Martins E.M."/>
            <person name="Matsukuma A.Y."/>
            <person name="Menck C.F."/>
            <person name="Miracca E.C."/>
            <person name="Miyaki C.Y."/>
            <person name="Monteriro-Vitorello C.B."/>
            <person name="Moon D.H."/>
            <person name="Nagai M.A."/>
            <person name="Nascimento A.L."/>
            <person name="Netto L.E."/>
            <person name="Nhani A.Jr."/>
            <person name="Nobrega F.G."/>
            <person name="Nunes L.R."/>
            <person name="Oliveira M.A."/>
            <person name="de Oliveira M.C."/>
            <person name="de Oliveira R.C."/>
            <person name="Palmieri D.A."/>
            <person name="Paris A."/>
            <person name="Peixoto B.R."/>
            <person name="Pereira G.A."/>
            <person name="Pereira H.A.Jr."/>
            <person name="Pesquero J.B."/>
            <person name="Quaggio R.B."/>
            <person name="Roberto P.G."/>
            <person name="Rodrigues V."/>
            <person name="de M Rosa A.J."/>
            <person name="de Rosa V.E.Jr."/>
            <person name="de Sa R.G."/>
            <person name="Santelli R.V."/>
            <person name="Sawasaki H.E."/>
            <person name="da Silva A.C."/>
            <person name="da Silva A.M."/>
            <person name="da Silva F.R."/>
            <person name="da Silva W.A.Jr."/>
            <person name="da Silveira J.F."/>
            <person name="Silvestri M.L."/>
            <person name="Siqueira W.J."/>
            <person name="de Souza A.A."/>
            <person name="de Souza A.P."/>
            <person name="Terenzi M.F."/>
            <person name="Truffi D."/>
            <person name="Tsai S.M."/>
            <person name="Tsuhako M.H."/>
            <person name="Vallada H."/>
            <person name="Van Sluys M.A."/>
            <person name="Verjovski-Almeida S."/>
            <person name="Vettore A.L."/>
            <person name="Zago M.A."/>
            <person name="Zatz M."/>
            <person name="Meidanis J."/>
            <person name="Setubal J.C."/>
        </authorList>
    </citation>
    <scope>NUCLEOTIDE SEQUENCE [LARGE SCALE GENOMIC DNA]</scope>
    <source>
        <strain evidence="1 2">9a5c</strain>
    </source>
</reference>
<accession>Q9PCT5</accession>
<evidence type="ECO:0008006" key="3">
    <source>
        <dbReference type="Google" id="ProtNLM"/>
    </source>
</evidence>
<evidence type="ECO:0000313" key="1">
    <source>
        <dbReference type="EMBL" id="AAF84502.1"/>
    </source>
</evidence>
<dbReference type="HOGENOM" id="CLU_2605272_0_0_6"/>
<sequence length="79" mass="8149">MDIAILVYRDVYLNSFKESLKMRELTFEEALKVDGQGWAGAFLTGAGTGAYAGGLIAEVPGAVVGAVVGGVIGVIANLF</sequence>
<dbReference type="eggNOG" id="ENOG50301JG">
    <property type="taxonomic scope" value="Bacteria"/>
</dbReference>
<dbReference type="STRING" id="160492.XF_1693"/>
<dbReference type="Proteomes" id="UP000000812">
    <property type="component" value="Chromosome"/>
</dbReference>
<dbReference type="PIR" id="F82647">
    <property type="entry name" value="F82647"/>
</dbReference>
<name>Q9PCT5_XYLFA</name>
<dbReference type="AlphaFoldDB" id="Q9PCT5"/>
<protein>
    <recommendedName>
        <fullName evidence="3">Bacteriocin</fullName>
    </recommendedName>
</protein>
<gene>
    <name evidence="1" type="ordered locus">XF_1693</name>
</gene>